<dbReference type="InterPro" id="IPR014922">
    <property type="entry name" value="YdhG-like"/>
</dbReference>
<dbReference type="Proteomes" id="UP000466554">
    <property type="component" value="Chromosome"/>
</dbReference>
<dbReference type="AlphaFoldDB" id="A0A7I7U4L0"/>
<feature type="domain" description="YdhG-like" evidence="1">
    <location>
        <begin position="48"/>
        <end position="141"/>
    </location>
</feature>
<evidence type="ECO:0000313" key="2">
    <source>
        <dbReference type="EMBL" id="BBY75851.1"/>
    </source>
</evidence>
<dbReference type="SUPFAM" id="SSF159888">
    <property type="entry name" value="YdhG-like"/>
    <property type="match status" value="1"/>
</dbReference>
<proteinExistence type="predicted"/>
<evidence type="ECO:0000259" key="1">
    <source>
        <dbReference type="Pfam" id="PF08818"/>
    </source>
</evidence>
<sequence length="142" mass="15842">MGCCTFWCADTLSPTIDVGLRKDMTMVSKDDKNLQQVLDKIAAMDEPRRGVMQRMHEVILAAAPELKPRIWYGMPGYARSASTPVIVFIRNDDLMSLGLSEKATLKPAGGRDGRLIPAAWFFDDLDENTEKRVAEIVRAAIE</sequence>
<accession>A0A7I7U4L0</accession>
<organism evidence="2 3">
    <name type="scientific">Mycolicibacterium parafortuitum</name>
    <name type="common">Mycobacterium parafortuitum</name>
    <dbReference type="NCBI Taxonomy" id="39692"/>
    <lineage>
        <taxon>Bacteria</taxon>
        <taxon>Bacillati</taxon>
        <taxon>Actinomycetota</taxon>
        <taxon>Actinomycetes</taxon>
        <taxon>Mycobacteriales</taxon>
        <taxon>Mycobacteriaceae</taxon>
        <taxon>Mycolicibacterium</taxon>
    </lineage>
</organism>
<evidence type="ECO:0000313" key="3">
    <source>
        <dbReference type="Proteomes" id="UP000466554"/>
    </source>
</evidence>
<gene>
    <name evidence="2" type="ORF">MPRF_27500</name>
</gene>
<dbReference type="Pfam" id="PF08818">
    <property type="entry name" value="DUF1801"/>
    <property type="match status" value="1"/>
</dbReference>
<dbReference type="Gene3D" id="3.90.1150.200">
    <property type="match status" value="1"/>
</dbReference>
<protein>
    <recommendedName>
        <fullName evidence="1">YdhG-like domain-containing protein</fullName>
    </recommendedName>
</protein>
<dbReference type="EMBL" id="AP022598">
    <property type="protein sequence ID" value="BBY75851.1"/>
    <property type="molecule type" value="Genomic_DNA"/>
</dbReference>
<reference evidence="2 3" key="1">
    <citation type="journal article" date="2019" name="Emerg. Microbes Infect.">
        <title>Comprehensive subspecies identification of 175 nontuberculous mycobacteria species based on 7547 genomic profiles.</title>
        <authorList>
            <person name="Matsumoto Y."/>
            <person name="Kinjo T."/>
            <person name="Motooka D."/>
            <person name="Nabeya D."/>
            <person name="Jung N."/>
            <person name="Uechi K."/>
            <person name="Horii T."/>
            <person name="Iida T."/>
            <person name="Fujita J."/>
            <person name="Nakamura S."/>
        </authorList>
    </citation>
    <scope>NUCLEOTIDE SEQUENCE [LARGE SCALE GENOMIC DNA]</scope>
    <source>
        <strain evidence="2 3">JCM 6367</strain>
    </source>
</reference>
<name>A0A7I7U4L0_MYCPF</name>